<evidence type="ECO:0000256" key="3">
    <source>
        <dbReference type="ARBA" id="ARBA00022473"/>
    </source>
</evidence>
<keyword evidence="5" id="KW-0272">Extracellular matrix</keyword>
<keyword evidence="3 10" id="KW-0217">Developmental protein</keyword>
<dbReference type="Proteomes" id="UP001159042">
    <property type="component" value="Unassembled WGS sequence"/>
</dbReference>
<keyword evidence="4" id="KW-0964">Secreted</keyword>
<evidence type="ECO:0000256" key="2">
    <source>
        <dbReference type="ARBA" id="ARBA00005683"/>
    </source>
</evidence>
<dbReference type="GO" id="GO:0007517">
    <property type="term" value="P:muscle organ development"/>
    <property type="evidence" value="ECO:0007669"/>
    <property type="project" value="UniProtKB-ARBA"/>
</dbReference>
<dbReference type="Gene3D" id="3.30.2460.20">
    <property type="match status" value="1"/>
</dbReference>
<comment type="subcellular location">
    <subcellularLocation>
        <location evidence="1 10">Secreted</location>
        <location evidence="1 10">Extracellular space</location>
        <location evidence="1 10">Extracellular matrix</location>
    </subcellularLocation>
</comment>
<sequence length="117" mass="13533">MPIGTEGCDLMCCGRGYNTHQYTKTFQCRCKFHWCCRVDCDTCSERTEEYTCRLLSSFPIPKFNCFGVIDLAGAAKRFDLEKNGLHFPILTFEDLSDAIQIRKNPKLSFGHVRFFLK</sequence>
<evidence type="ECO:0000256" key="9">
    <source>
        <dbReference type="ARBA" id="ARBA00023288"/>
    </source>
</evidence>
<dbReference type="FunFam" id="3.30.2460.20:FF:000001">
    <property type="entry name" value="Wnt homolog"/>
    <property type="match status" value="1"/>
</dbReference>
<comment type="similarity">
    <text evidence="2 10">Belongs to the Wnt family.</text>
</comment>
<reference evidence="11 12" key="1">
    <citation type="journal article" date="2023" name="Insect Mol. Biol.">
        <title>Genome sequencing provides insights into the evolution of gene families encoding plant cell wall-degrading enzymes in longhorned beetles.</title>
        <authorList>
            <person name="Shin N.R."/>
            <person name="Okamura Y."/>
            <person name="Kirsch R."/>
            <person name="Pauchet Y."/>
        </authorList>
    </citation>
    <scope>NUCLEOTIDE SEQUENCE [LARGE SCALE GENOMIC DNA]</scope>
    <source>
        <strain evidence="11">EAD_L_NR</strain>
    </source>
</reference>
<dbReference type="GO" id="GO:0030182">
    <property type="term" value="P:neuron differentiation"/>
    <property type="evidence" value="ECO:0007669"/>
    <property type="project" value="TreeGrafter"/>
</dbReference>
<evidence type="ECO:0000256" key="7">
    <source>
        <dbReference type="ARBA" id="ARBA00023157"/>
    </source>
</evidence>
<keyword evidence="7" id="KW-1015">Disulfide bond</keyword>
<dbReference type="Pfam" id="PF00110">
    <property type="entry name" value="wnt"/>
    <property type="match status" value="1"/>
</dbReference>
<name>A0AAV8V9C6_9CUCU</name>
<dbReference type="GO" id="GO:0060560">
    <property type="term" value="P:developmental growth involved in morphogenesis"/>
    <property type="evidence" value="ECO:0007669"/>
    <property type="project" value="UniProtKB-ARBA"/>
</dbReference>
<evidence type="ECO:0000256" key="6">
    <source>
        <dbReference type="ARBA" id="ARBA00022687"/>
    </source>
</evidence>
<keyword evidence="12" id="KW-1185">Reference proteome</keyword>
<accession>A0AAV8V9C6</accession>
<gene>
    <name evidence="11" type="ORF">NQ315_017489</name>
</gene>
<dbReference type="GO" id="GO:0046330">
    <property type="term" value="P:positive regulation of JNK cascade"/>
    <property type="evidence" value="ECO:0007669"/>
    <property type="project" value="TreeGrafter"/>
</dbReference>
<dbReference type="InterPro" id="IPR043158">
    <property type="entry name" value="Wnt_C"/>
</dbReference>
<keyword evidence="9" id="KW-0449">Lipoprotein</keyword>
<dbReference type="GO" id="GO:0005109">
    <property type="term" value="F:frizzled binding"/>
    <property type="evidence" value="ECO:0007669"/>
    <property type="project" value="TreeGrafter"/>
</dbReference>
<dbReference type="EMBL" id="JANEYG010000272">
    <property type="protein sequence ID" value="KAJ8910611.1"/>
    <property type="molecule type" value="Genomic_DNA"/>
</dbReference>
<evidence type="ECO:0000313" key="12">
    <source>
        <dbReference type="Proteomes" id="UP001159042"/>
    </source>
</evidence>
<evidence type="ECO:0000256" key="10">
    <source>
        <dbReference type="RuleBase" id="RU003500"/>
    </source>
</evidence>
<dbReference type="GO" id="GO:0005615">
    <property type="term" value="C:extracellular space"/>
    <property type="evidence" value="ECO:0007669"/>
    <property type="project" value="TreeGrafter"/>
</dbReference>
<protein>
    <recommendedName>
        <fullName evidence="10">Protein Wnt</fullName>
    </recommendedName>
</protein>
<evidence type="ECO:0000256" key="4">
    <source>
        <dbReference type="ARBA" id="ARBA00022525"/>
    </source>
</evidence>
<comment type="function">
    <text evidence="10">Ligand for members of the frizzled family of seven transmembrane receptors.</text>
</comment>
<proteinExistence type="inferred from homology"/>
<dbReference type="GO" id="GO:0000902">
    <property type="term" value="P:cell morphogenesis"/>
    <property type="evidence" value="ECO:0007669"/>
    <property type="project" value="UniProtKB-ARBA"/>
</dbReference>
<dbReference type="GO" id="GO:0060070">
    <property type="term" value="P:canonical Wnt signaling pathway"/>
    <property type="evidence" value="ECO:0007669"/>
    <property type="project" value="TreeGrafter"/>
</dbReference>
<dbReference type="PANTHER" id="PTHR12027">
    <property type="entry name" value="WNT RELATED"/>
    <property type="match status" value="1"/>
</dbReference>
<evidence type="ECO:0000313" key="11">
    <source>
        <dbReference type="EMBL" id="KAJ8910611.1"/>
    </source>
</evidence>
<keyword evidence="8" id="KW-0325">Glycoprotein</keyword>
<evidence type="ECO:0000256" key="8">
    <source>
        <dbReference type="ARBA" id="ARBA00023180"/>
    </source>
</evidence>
<comment type="caution">
    <text evidence="11">The sequence shown here is derived from an EMBL/GenBank/DDBJ whole genome shotgun (WGS) entry which is preliminary data.</text>
</comment>
<dbReference type="PANTHER" id="PTHR12027:SF112">
    <property type="entry name" value="PROTEIN WNT-2"/>
    <property type="match status" value="1"/>
</dbReference>
<keyword evidence="6 10" id="KW-0879">Wnt signaling pathway</keyword>
<dbReference type="InterPro" id="IPR005817">
    <property type="entry name" value="Wnt"/>
</dbReference>
<dbReference type="GO" id="GO:0045165">
    <property type="term" value="P:cell fate commitment"/>
    <property type="evidence" value="ECO:0007669"/>
    <property type="project" value="TreeGrafter"/>
</dbReference>
<evidence type="ECO:0000256" key="5">
    <source>
        <dbReference type="ARBA" id="ARBA00022530"/>
    </source>
</evidence>
<evidence type="ECO:0000256" key="1">
    <source>
        <dbReference type="ARBA" id="ARBA00004498"/>
    </source>
</evidence>
<dbReference type="GO" id="GO:0005125">
    <property type="term" value="F:cytokine activity"/>
    <property type="evidence" value="ECO:0007669"/>
    <property type="project" value="TreeGrafter"/>
</dbReference>
<dbReference type="AlphaFoldDB" id="A0AAV8V9C6"/>
<organism evidence="11 12">
    <name type="scientific">Exocentrus adspersus</name>
    <dbReference type="NCBI Taxonomy" id="1586481"/>
    <lineage>
        <taxon>Eukaryota</taxon>
        <taxon>Metazoa</taxon>
        <taxon>Ecdysozoa</taxon>
        <taxon>Arthropoda</taxon>
        <taxon>Hexapoda</taxon>
        <taxon>Insecta</taxon>
        <taxon>Pterygota</taxon>
        <taxon>Neoptera</taxon>
        <taxon>Endopterygota</taxon>
        <taxon>Coleoptera</taxon>
        <taxon>Polyphaga</taxon>
        <taxon>Cucujiformia</taxon>
        <taxon>Chrysomeloidea</taxon>
        <taxon>Cerambycidae</taxon>
        <taxon>Lamiinae</taxon>
        <taxon>Acanthocinini</taxon>
        <taxon>Exocentrus</taxon>
    </lineage>
</organism>